<accession>A0A1Y6CT76</accession>
<name>A0A1Y6CT76_9PROT</name>
<dbReference type="EMBL" id="FWZX01000031">
    <property type="protein sequence ID" value="SMF72482.1"/>
    <property type="molecule type" value="Genomic_DNA"/>
</dbReference>
<protein>
    <submittedName>
        <fullName evidence="1">Uncharacterized protein</fullName>
    </submittedName>
</protein>
<evidence type="ECO:0000313" key="2">
    <source>
        <dbReference type="Proteomes" id="UP000192917"/>
    </source>
</evidence>
<sequence length="93" mass="9933">MTIWKLEAVARPDDPRWQAGPRYERLYVRAGTPAEARICAGKALAPNPAVVGNENAEQPGPFEDAALYRVTRSSANDAGVAASEEGEPAVIAR</sequence>
<organism evidence="1 2">
    <name type="scientific">Tistlia consotensis USBA 355</name>
    <dbReference type="NCBI Taxonomy" id="560819"/>
    <lineage>
        <taxon>Bacteria</taxon>
        <taxon>Pseudomonadati</taxon>
        <taxon>Pseudomonadota</taxon>
        <taxon>Alphaproteobacteria</taxon>
        <taxon>Rhodospirillales</taxon>
        <taxon>Rhodovibrionaceae</taxon>
        <taxon>Tistlia</taxon>
    </lineage>
</organism>
<proteinExistence type="predicted"/>
<dbReference type="STRING" id="560819.SAMN05428998_13125"/>
<keyword evidence="2" id="KW-1185">Reference proteome</keyword>
<gene>
    <name evidence="1" type="ORF">SAMN05428998_13125</name>
</gene>
<dbReference type="Proteomes" id="UP000192917">
    <property type="component" value="Unassembled WGS sequence"/>
</dbReference>
<dbReference type="RefSeq" id="WP_085125679.1">
    <property type="nucleotide sequence ID" value="NZ_FWZX01000031.1"/>
</dbReference>
<reference evidence="1 2" key="1">
    <citation type="submission" date="2017-04" db="EMBL/GenBank/DDBJ databases">
        <authorList>
            <person name="Afonso C.L."/>
            <person name="Miller P.J."/>
            <person name="Scott M.A."/>
            <person name="Spackman E."/>
            <person name="Goraichik I."/>
            <person name="Dimitrov K.M."/>
            <person name="Suarez D.L."/>
            <person name="Swayne D.E."/>
        </authorList>
    </citation>
    <scope>NUCLEOTIDE SEQUENCE [LARGE SCALE GENOMIC DNA]</scope>
    <source>
        <strain evidence="1 2">USBA 355</strain>
    </source>
</reference>
<dbReference type="AlphaFoldDB" id="A0A1Y6CT76"/>
<evidence type="ECO:0000313" key="1">
    <source>
        <dbReference type="EMBL" id="SMF72482.1"/>
    </source>
</evidence>